<dbReference type="EMBL" id="CABPSD010000033">
    <property type="protein sequence ID" value="VVE52119.1"/>
    <property type="molecule type" value="Genomic_DNA"/>
</dbReference>
<organism evidence="2 3">
    <name type="scientific">Pandoraea morbifera</name>
    <dbReference type="NCBI Taxonomy" id="2508300"/>
    <lineage>
        <taxon>Bacteria</taxon>
        <taxon>Pseudomonadati</taxon>
        <taxon>Pseudomonadota</taxon>
        <taxon>Betaproteobacteria</taxon>
        <taxon>Burkholderiales</taxon>
        <taxon>Burkholderiaceae</taxon>
        <taxon>Pandoraea</taxon>
    </lineage>
</organism>
<accession>A0A5E4YTG3</accession>
<gene>
    <name evidence="2" type="ORF">PMO31116_04727</name>
</gene>
<evidence type="ECO:0000313" key="2">
    <source>
        <dbReference type="EMBL" id="VVE52119.1"/>
    </source>
</evidence>
<feature type="region of interest" description="Disordered" evidence="1">
    <location>
        <begin position="54"/>
        <end position="82"/>
    </location>
</feature>
<protein>
    <submittedName>
        <fullName evidence="2">Uncharacterized protein</fullName>
    </submittedName>
</protein>
<dbReference type="Proteomes" id="UP000368474">
    <property type="component" value="Unassembled WGS sequence"/>
</dbReference>
<reference evidence="2 3" key="1">
    <citation type="submission" date="2019-08" db="EMBL/GenBank/DDBJ databases">
        <authorList>
            <person name="Peeters C."/>
        </authorList>
    </citation>
    <scope>NUCLEOTIDE SEQUENCE [LARGE SCALE GENOMIC DNA]</scope>
    <source>
        <strain evidence="2 3">LMG 31116</strain>
    </source>
</reference>
<sequence>MHELKTVTFDASQYQLVPKVPTDEMRDAGNVHVRNRSVLYDAWKSMLAAAPTPAAQSAGQEAVTRYERDDTGRITSSYEPSPEEIRVCRDAVRREFGNDGTDGYYIRILKAVHAVAAPVNGGERDLGQAIHYPECWDTAAYPTPESALAEVYASFECTNDECAKHAADAPHEDGERPSDCSGEPECCPQNEGYGCHCGARNSDVQRAADAPQVGEPDPEYATVARQLGDMAANDTVWDNATLIHRAIALLERAALSSTAKMGAFSYPTIEHWLTESGDVCGSVIGDFVATMTPIHAAHQAWSAARATTDMDAKVGGDEREADIDAHVIERFATILAEISLTLKGVEQPLQRHSYHDLPKLVAELKLEVDLHRANEARAALSADGGERKEAVRGSIEGTAFFMRSNPSEQVCVCCPPGGGHIFRRGVDWDEWDTNRPAHFGNDANVLVSNVLDNPATERKRIRVTVEVLDAAIAASTAKGE</sequence>
<proteinExistence type="predicted"/>
<keyword evidence="3" id="KW-1185">Reference proteome</keyword>
<evidence type="ECO:0000256" key="1">
    <source>
        <dbReference type="SAM" id="MobiDB-lite"/>
    </source>
</evidence>
<dbReference type="RefSeq" id="WP_150568802.1">
    <property type="nucleotide sequence ID" value="NZ_CABPSD010000033.1"/>
</dbReference>
<name>A0A5E4YTG3_9BURK</name>
<dbReference type="AlphaFoldDB" id="A0A5E4YTG3"/>
<evidence type="ECO:0000313" key="3">
    <source>
        <dbReference type="Proteomes" id="UP000368474"/>
    </source>
</evidence>